<protein>
    <submittedName>
        <fullName evidence="5 6">2',3'-cyclic-nucleotide 2'-phosphodiesterase</fullName>
    </submittedName>
</protein>
<keyword evidence="2" id="KW-0378">Hydrolase</keyword>
<dbReference type="InterPro" id="IPR029052">
    <property type="entry name" value="Metallo-depent_PP-like"/>
</dbReference>
<dbReference type="InterPro" id="IPR006179">
    <property type="entry name" value="5_nucleotidase/apyrase"/>
</dbReference>
<comment type="similarity">
    <text evidence="2">Belongs to the 5'-nucleotidase family.</text>
</comment>
<feature type="domain" description="Calcineurin-like phosphoesterase" evidence="3">
    <location>
        <begin position="35"/>
        <end position="264"/>
    </location>
</feature>
<dbReference type="Gene3D" id="3.90.780.10">
    <property type="entry name" value="5'-Nucleotidase, C-terminal domain"/>
    <property type="match status" value="1"/>
</dbReference>
<dbReference type="PANTHER" id="PTHR11575">
    <property type="entry name" value="5'-NUCLEOTIDASE-RELATED"/>
    <property type="match status" value="1"/>
</dbReference>
<dbReference type="Pfam" id="PF00149">
    <property type="entry name" value="Metallophos"/>
    <property type="match status" value="1"/>
</dbReference>
<dbReference type="Proteomes" id="UP000240621">
    <property type="component" value="Unassembled WGS sequence"/>
</dbReference>
<evidence type="ECO:0000313" key="8">
    <source>
        <dbReference type="Proteomes" id="UP000396862"/>
    </source>
</evidence>
<reference evidence="5 8" key="2">
    <citation type="submission" date="2019-10" db="EMBL/GenBank/DDBJ databases">
        <title>Prolixibacter strains distinguished by the presence of nitrate reductase genes were adept at nitrate-dependent anaerobic corrosion of metallic iron and carbon steel.</title>
        <authorList>
            <person name="Iino T."/>
            <person name="Shono N."/>
            <person name="Ito K."/>
            <person name="Nakamura R."/>
            <person name="Sueoka K."/>
            <person name="Harayama S."/>
            <person name="Ohkuma M."/>
        </authorList>
    </citation>
    <scope>NUCLEOTIDE SEQUENCE [LARGE SCALE GENOMIC DNA]</scope>
    <source>
        <strain evidence="5 8">MIC1-1</strain>
    </source>
</reference>
<accession>A0A2P8CI06</accession>
<evidence type="ECO:0000313" key="7">
    <source>
        <dbReference type="Proteomes" id="UP000240621"/>
    </source>
</evidence>
<dbReference type="EMBL" id="PYGC01000002">
    <property type="protein sequence ID" value="PSK84596.1"/>
    <property type="molecule type" value="Genomic_DNA"/>
</dbReference>
<dbReference type="InterPro" id="IPR004843">
    <property type="entry name" value="Calcineurin-like_PHP"/>
</dbReference>
<organism evidence="6 7">
    <name type="scientific">Prolixibacter denitrificans</name>
    <dbReference type="NCBI Taxonomy" id="1541063"/>
    <lineage>
        <taxon>Bacteria</taxon>
        <taxon>Pseudomonadati</taxon>
        <taxon>Bacteroidota</taxon>
        <taxon>Bacteroidia</taxon>
        <taxon>Marinilabiliales</taxon>
        <taxon>Prolixibacteraceae</taxon>
        <taxon>Prolixibacter</taxon>
    </lineage>
</organism>
<evidence type="ECO:0000313" key="6">
    <source>
        <dbReference type="EMBL" id="PSK84596.1"/>
    </source>
</evidence>
<evidence type="ECO:0000259" key="3">
    <source>
        <dbReference type="Pfam" id="PF00149"/>
    </source>
</evidence>
<evidence type="ECO:0000259" key="4">
    <source>
        <dbReference type="Pfam" id="PF02872"/>
    </source>
</evidence>
<dbReference type="GO" id="GO:0030288">
    <property type="term" value="C:outer membrane-bounded periplasmic space"/>
    <property type="evidence" value="ECO:0007669"/>
    <property type="project" value="TreeGrafter"/>
</dbReference>
<dbReference type="SUPFAM" id="SSF56300">
    <property type="entry name" value="Metallo-dependent phosphatases"/>
    <property type="match status" value="1"/>
</dbReference>
<evidence type="ECO:0000256" key="2">
    <source>
        <dbReference type="RuleBase" id="RU362119"/>
    </source>
</evidence>
<dbReference type="Proteomes" id="UP000396862">
    <property type="component" value="Unassembled WGS sequence"/>
</dbReference>
<dbReference type="SUPFAM" id="SSF55816">
    <property type="entry name" value="5'-nucleotidase (syn. UDP-sugar hydrolase), C-terminal domain"/>
    <property type="match status" value="1"/>
</dbReference>
<dbReference type="GO" id="GO:0000166">
    <property type="term" value="F:nucleotide binding"/>
    <property type="evidence" value="ECO:0007669"/>
    <property type="project" value="UniProtKB-KW"/>
</dbReference>
<dbReference type="InterPro" id="IPR008334">
    <property type="entry name" value="5'-Nucleotdase_C"/>
</dbReference>
<dbReference type="Gene3D" id="3.60.21.10">
    <property type="match status" value="1"/>
</dbReference>
<gene>
    <name evidence="6" type="ORF">CLV93_102385</name>
    <name evidence="5" type="ORF">JCM18694_10090</name>
</gene>
<keyword evidence="1" id="KW-0732">Signal</keyword>
<sequence>MNWKHLARGRYLLLILSLTLLLSSCQKKTVNLEFIETSDVHGSLFPWNFMTDTTANHSLASVYSYVKAERAKPDQDVILLDNGDILQGEPDVYFSNFLQPDSTNIVARVYNFMKYDAATVGNHDIEAGHHVYDKVRSEMHMPWLAANAVRTDDGKPYFKPYTIIEKEGVKIAVLGMITPHIPYWLPEKIWKGMEFEDMIETARKWVKIIQEKEHPDVLIGLFHSGVDYTYGGTTAKTYKNENASALVAEQVPGFDIVFAGHDHREWNKWVTNTAGKKVLIMGPQAHAREFPVAKMKLTYDSSDKTWKKEITSEVKHSKNYQPDPEYMAHFKPFVNEVKKWVNQPVAKLTAEIDTRDAFFGSSSFMGLIHKVQLAQSGADISLSAPTIFDTQLKKGELYVRDMFRLYKYENLLYTMKLSGKEIKGYLEYSYAGWFNTMKSPNDHLINFRKDKEGHLMENKGRGTYSLAKPYFNFDSAGGIRYTVDVRKPAGHRVHIISMSDGTPFRENHIYEVAVNSYRGNGGGGHLEKGAGIPHDELNARRISTTEKDLRFYMMKWLEKQGTYTPVNPENWKVIPQAWEKKARAVDEPMMFGKGGNE</sequence>
<dbReference type="AlphaFoldDB" id="A0A2P8CI06"/>
<keyword evidence="8" id="KW-1185">Reference proteome</keyword>
<dbReference type="EMBL" id="BLAU01000001">
    <property type="protein sequence ID" value="GET20763.1"/>
    <property type="molecule type" value="Genomic_DNA"/>
</dbReference>
<dbReference type="GO" id="GO:0009166">
    <property type="term" value="P:nucleotide catabolic process"/>
    <property type="evidence" value="ECO:0007669"/>
    <property type="project" value="InterPro"/>
</dbReference>
<name>A0A2P8CI06_9BACT</name>
<dbReference type="RefSeq" id="WP_106541183.1">
    <property type="nucleotide sequence ID" value="NZ_BLAU01000001.1"/>
</dbReference>
<dbReference type="PRINTS" id="PR01607">
    <property type="entry name" value="APYRASEFAMLY"/>
</dbReference>
<dbReference type="PANTHER" id="PTHR11575:SF6">
    <property type="entry name" value="2',3'-CYCLIC-NUCLEOTIDE 2'-PHOSPHODIESTERASE_3'-NUCLEOTIDASE"/>
    <property type="match status" value="1"/>
</dbReference>
<dbReference type="InterPro" id="IPR036907">
    <property type="entry name" value="5'-Nucleotdase_C_sf"/>
</dbReference>
<dbReference type="GO" id="GO:0016787">
    <property type="term" value="F:hydrolase activity"/>
    <property type="evidence" value="ECO:0007669"/>
    <property type="project" value="UniProtKB-KW"/>
</dbReference>
<comment type="caution">
    <text evidence="6">The sequence shown here is derived from an EMBL/GenBank/DDBJ whole genome shotgun (WGS) entry which is preliminary data.</text>
</comment>
<evidence type="ECO:0000256" key="1">
    <source>
        <dbReference type="ARBA" id="ARBA00022729"/>
    </source>
</evidence>
<reference evidence="6 7" key="1">
    <citation type="submission" date="2018-03" db="EMBL/GenBank/DDBJ databases">
        <title>Genomic Encyclopedia of Archaeal and Bacterial Type Strains, Phase II (KMG-II): from individual species to whole genera.</title>
        <authorList>
            <person name="Goeker M."/>
        </authorList>
    </citation>
    <scope>NUCLEOTIDE SEQUENCE [LARGE SCALE GENOMIC DNA]</scope>
    <source>
        <strain evidence="6 7">DSM 27267</strain>
    </source>
</reference>
<dbReference type="PROSITE" id="PS51257">
    <property type="entry name" value="PROKAR_LIPOPROTEIN"/>
    <property type="match status" value="1"/>
</dbReference>
<keyword evidence="2" id="KW-0547">Nucleotide-binding</keyword>
<evidence type="ECO:0000313" key="5">
    <source>
        <dbReference type="EMBL" id="GET20763.1"/>
    </source>
</evidence>
<proteinExistence type="inferred from homology"/>
<dbReference type="Pfam" id="PF02872">
    <property type="entry name" value="5_nucleotid_C"/>
    <property type="match status" value="1"/>
</dbReference>
<feature type="domain" description="5'-Nucleotidase C-terminal" evidence="4">
    <location>
        <begin position="345"/>
        <end position="524"/>
    </location>
</feature>
<dbReference type="OrthoDB" id="9775118at2"/>